<accession>A0A7J7IUI8</accession>
<reference evidence="1" key="1">
    <citation type="submission" date="2020-06" db="EMBL/GenBank/DDBJ databases">
        <title>Draft genome of Bugula neritina, a colonial animal packing powerful symbionts and potential medicines.</title>
        <authorList>
            <person name="Rayko M."/>
        </authorList>
    </citation>
    <scope>NUCLEOTIDE SEQUENCE [LARGE SCALE GENOMIC DNA]</scope>
    <source>
        <strain evidence="1">Kwan_BN1</strain>
    </source>
</reference>
<keyword evidence="2" id="KW-1185">Reference proteome</keyword>
<dbReference type="AlphaFoldDB" id="A0A7J7IUI8"/>
<protein>
    <submittedName>
        <fullName evidence="1">Uncharacterized protein</fullName>
    </submittedName>
</protein>
<dbReference type="Proteomes" id="UP000593567">
    <property type="component" value="Unassembled WGS sequence"/>
</dbReference>
<sequence length="199" mass="22697">MNIQQESEILSMSDADFVKDFAYQIKRLLTMDDTVIAITHTRIQQLHYCPFDRNELGKKVYTATNAKNFLYRVASIGFGRVAKGRTKKANPNSGNFCKEDLVLLYKKYVSKVILLASRKTDRTISVRDIISAKSAPPDDSKRLTAERTRDFLSCMAQAGFGSVTQKLKKRNYFSFTAKSAEEMDPFCLELLKFAQLSRH</sequence>
<evidence type="ECO:0000313" key="1">
    <source>
        <dbReference type="EMBL" id="KAF6017061.1"/>
    </source>
</evidence>
<proteinExistence type="predicted"/>
<name>A0A7J7IUI8_BUGNE</name>
<evidence type="ECO:0000313" key="2">
    <source>
        <dbReference type="Proteomes" id="UP000593567"/>
    </source>
</evidence>
<comment type="caution">
    <text evidence="1">The sequence shown here is derived from an EMBL/GenBank/DDBJ whole genome shotgun (WGS) entry which is preliminary data.</text>
</comment>
<organism evidence="1 2">
    <name type="scientific">Bugula neritina</name>
    <name type="common">Brown bryozoan</name>
    <name type="synonym">Sertularia neritina</name>
    <dbReference type="NCBI Taxonomy" id="10212"/>
    <lineage>
        <taxon>Eukaryota</taxon>
        <taxon>Metazoa</taxon>
        <taxon>Spiralia</taxon>
        <taxon>Lophotrochozoa</taxon>
        <taxon>Bryozoa</taxon>
        <taxon>Gymnolaemata</taxon>
        <taxon>Cheilostomatida</taxon>
        <taxon>Flustrina</taxon>
        <taxon>Buguloidea</taxon>
        <taxon>Bugulidae</taxon>
        <taxon>Bugula</taxon>
    </lineage>
</organism>
<gene>
    <name evidence="1" type="ORF">EB796_024621</name>
</gene>
<dbReference type="EMBL" id="VXIV02003434">
    <property type="protein sequence ID" value="KAF6017061.1"/>
    <property type="molecule type" value="Genomic_DNA"/>
</dbReference>